<dbReference type="SUPFAM" id="SSF48208">
    <property type="entry name" value="Six-hairpin glycosidases"/>
    <property type="match status" value="1"/>
</dbReference>
<feature type="domain" description="Glycosyl hydrolase family 92" evidence="2">
    <location>
        <begin position="440"/>
        <end position="947"/>
    </location>
</feature>
<dbReference type="InterPro" id="IPR014718">
    <property type="entry name" value="GH-type_carb-bd"/>
</dbReference>
<dbReference type="Pfam" id="PF07971">
    <property type="entry name" value="Glyco_hydro_92"/>
    <property type="match status" value="1"/>
</dbReference>
<dbReference type="RefSeq" id="WP_254060633.1">
    <property type="nucleotide sequence ID" value="NZ_BARJ01000007.1"/>
</dbReference>
<dbReference type="GO" id="GO:0030246">
    <property type="term" value="F:carbohydrate binding"/>
    <property type="evidence" value="ECO:0007669"/>
    <property type="project" value="InterPro"/>
</dbReference>
<dbReference type="InterPro" id="IPR050883">
    <property type="entry name" value="PNGase"/>
</dbReference>
<feature type="compositionally biased region" description="Polar residues" evidence="1">
    <location>
        <begin position="945"/>
        <end position="971"/>
    </location>
</feature>
<dbReference type="Proteomes" id="UP000484858">
    <property type="component" value="Unassembled WGS sequence"/>
</dbReference>
<evidence type="ECO:0000259" key="2">
    <source>
        <dbReference type="Pfam" id="PF07971"/>
    </source>
</evidence>
<dbReference type="Gene3D" id="1.20.1610.10">
    <property type="entry name" value="alpha-1,2-mannosidases domains"/>
    <property type="match status" value="1"/>
</dbReference>
<dbReference type="InterPro" id="IPR008928">
    <property type="entry name" value="6-hairpin_glycosidase_sf"/>
</dbReference>
<dbReference type="PANTHER" id="PTHR12143">
    <property type="entry name" value="PEPTIDE N-GLYCANASE PNGASE -RELATED"/>
    <property type="match status" value="1"/>
</dbReference>
<name>A0A829WYD0_GLUOY</name>
<protein>
    <submittedName>
        <fullName evidence="4">Alpha-1,2-mannosidase</fullName>
    </submittedName>
</protein>
<evidence type="ECO:0000313" key="4">
    <source>
        <dbReference type="EMBL" id="GEM16864.1"/>
    </source>
</evidence>
<dbReference type="GO" id="GO:0005975">
    <property type="term" value="P:carbohydrate metabolic process"/>
    <property type="evidence" value="ECO:0007669"/>
    <property type="project" value="InterPro"/>
</dbReference>
<dbReference type="PANTHER" id="PTHR12143:SF43">
    <property type="entry name" value="PUTATIVE-RELATED"/>
    <property type="match status" value="1"/>
</dbReference>
<comment type="caution">
    <text evidence="4">The sequence shown here is derived from an EMBL/GenBank/DDBJ whole genome shotgun (WGS) entry which is preliminary data.</text>
</comment>
<reference evidence="4 5" key="1">
    <citation type="submission" date="2013-04" db="EMBL/GenBank/DDBJ databases">
        <title>Gluconobacter oxydans NBRC 3293 whole genome sequence.</title>
        <authorList>
            <person name="Matsutani M."/>
            <person name="Yakushi T."/>
            <person name="Matsushita K."/>
        </authorList>
    </citation>
    <scope>NUCLEOTIDE SEQUENCE [LARGE SCALE GENOMIC DNA]</scope>
    <source>
        <strain evidence="4 5">NBRC 3293</strain>
    </source>
</reference>
<dbReference type="InterPro" id="IPR012939">
    <property type="entry name" value="Glyco_hydro_92"/>
</dbReference>
<evidence type="ECO:0000259" key="3">
    <source>
        <dbReference type="Pfam" id="PF17678"/>
    </source>
</evidence>
<dbReference type="AlphaFoldDB" id="A0A829WYD0"/>
<sequence>MATIAMGVPQAFSAPVPSSLSDMSAPLTVQTGSGSGWTLSSADGPTKEEVITARAGSGLIGTKTLRLDATAASVHTIITKTCRDLSIGRHSHLTYAIFPVADPLSLTDEATYTSLDILFTDGTRASTLGARDLSGAELTAQGQGAGRALYPNQWTLVDVPLGEVAAGRTVAAIELTSRAPKGKARRVYLDAVSITDTPDPSGLTPADLVDTRRGTNANGHYSRGNNFPAVAVPHGFNFWTPVTRGNSNWLYQYQERNGPDNHPRLEALSLSHEPSPWMGDHDTFQIMPTPGPEAPSADRTARAIGFTHDHETALPYRYAVTLDNGIVAEIAPTDHAAILRFRYPAGTAQGQVVFDNITNQGSLKIAPDERSADGYTDVASQLSTGASRMYVHLEFDRHAIAQGRLSGQKRDNVQAWAAFDTKTDPTVTIRIATSLISLEQARRNLALELPASATLETVAEAAKRAWNSRLARVQIPGAPLDEQRTLFGNLYRMYLYPNNAAENVGTASAPRLRHASPFGARLHPDSPTQTGVPVVKGPLYVNNGFWDTYRTAWPAYALLTPEEDGQLIDGFVQQYREGGWIARWSSPGYADLMTGTSADVAFADAYDKHVRNFDASSFYRAGLKDATVMPDNPGVGRKGLNRSAFRGYTDTDTDEALSWSNAATLNDFALGEMAASLAASAPADSPAQTNYAAESWYLHNRALNYVNLFDNEVGFFVGRRPDGRWRASKAQFDPLAWGGDYTETNAWTMAFDPVQDGQGIASLYGGRDGLERKLDAYFATPGVYHTGDYGGVIHEMREMHDIRMGQYSHSNQPAHHILYMYDYAGQPWKAQDKIRDVMNRLYRGTAIGQGYPGDEDNGEMSAWWVFSAAGFYPLRMGTPTYAIGAPRFETMRLTVGQDRVLTVHAPGVSDRNRFVQSVSLNGKPLTRWWLSHDEIAEGGDLTFQMGPQPSHWGSSPDASLPSLTPAGQTPNPAVDLADVTGATHTGPDALFDNDALTSAPIGGTDVTVTVSADASALAYTVTSTGRPDLAPSAWEILASDDNRTWQVVDHRAGEAFPWQHQTRPFLLPKGATHRIYRWHVLKPVSAEAGEFELLGHPSPSVQYTLSPRSSGGTGCNSRPELFTHGVRPLWRFAD</sequence>
<dbReference type="Gene3D" id="2.70.98.10">
    <property type="match status" value="1"/>
</dbReference>
<dbReference type="Gene3D" id="1.20.1050.60">
    <property type="entry name" value="alpha-1,2-mannosidase"/>
    <property type="match status" value="1"/>
</dbReference>
<feature type="region of interest" description="Disordered" evidence="1">
    <location>
        <begin position="940"/>
        <end position="981"/>
    </location>
</feature>
<dbReference type="NCBIfam" id="TIGR01180">
    <property type="entry name" value="aman2_put"/>
    <property type="match status" value="1"/>
</dbReference>
<evidence type="ECO:0000313" key="5">
    <source>
        <dbReference type="Proteomes" id="UP000484858"/>
    </source>
</evidence>
<feature type="domain" description="Glycosyl hydrolase family 92 N-terminal" evidence="3">
    <location>
        <begin position="208"/>
        <end position="434"/>
    </location>
</feature>
<gene>
    <name evidence="4" type="ORF">NBRC3293_1361</name>
</gene>
<dbReference type="Gene3D" id="3.30.2080.10">
    <property type="entry name" value="GH92 mannosidase domain"/>
    <property type="match status" value="1"/>
</dbReference>
<organism evidence="4 5">
    <name type="scientific">Gluconobacter oxydans NBRC 3293</name>
    <dbReference type="NCBI Taxonomy" id="1315969"/>
    <lineage>
        <taxon>Bacteria</taxon>
        <taxon>Pseudomonadati</taxon>
        <taxon>Pseudomonadota</taxon>
        <taxon>Alphaproteobacteria</taxon>
        <taxon>Acetobacterales</taxon>
        <taxon>Acetobacteraceae</taxon>
        <taxon>Gluconobacter</taxon>
    </lineage>
</organism>
<dbReference type="GO" id="GO:0000224">
    <property type="term" value="F:peptide-N4-(N-acetyl-beta-glucosaminyl)asparagine amidase activity"/>
    <property type="evidence" value="ECO:0007669"/>
    <property type="project" value="TreeGrafter"/>
</dbReference>
<dbReference type="GO" id="GO:0005829">
    <property type="term" value="C:cytosol"/>
    <property type="evidence" value="ECO:0007669"/>
    <property type="project" value="TreeGrafter"/>
</dbReference>
<dbReference type="InterPro" id="IPR041371">
    <property type="entry name" value="GH92_N"/>
</dbReference>
<proteinExistence type="predicted"/>
<dbReference type="Pfam" id="PF17678">
    <property type="entry name" value="Glyco_hydro_92N"/>
    <property type="match status" value="1"/>
</dbReference>
<dbReference type="GO" id="GO:0006516">
    <property type="term" value="P:glycoprotein catabolic process"/>
    <property type="evidence" value="ECO:0007669"/>
    <property type="project" value="TreeGrafter"/>
</dbReference>
<accession>A0A829WYD0</accession>
<dbReference type="InterPro" id="IPR005887">
    <property type="entry name" value="GH92_a_mannosidase_put"/>
</dbReference>
<dbReference type="FunFam" id="3.30.2080.10:FF:000001">
    <property type="entry name" value="Alpha-1,2-mannosidase subfamily"/>
    <property type="match status" value="1"/>
</dbReference>
<evidence type="ECO:0000256" key="1">
    <source>
        <dbReference type="SAM" id="MobiDB-lite"/>
    </source>
</evidence>
<dbReference type="EMBL" id="BARJ01000007">
    <property type="protein sequence ID" value="GEM16864.1"/>
    <property type="molecule type" value="Genomic_DNA"/>
</dbReference>